<dbReference type="Proteomes" id="UP000821845">
    <property type="component" value="Chromosome 5"/>
</dbReference>
<accession>A0ACB7S5R8</accession>
<reference evidence="1" key="1">
    <citation type="submission" date="2020-05" db="EMBL/GenBank/DDBJ databases">
        <title>Large-scale comparative analyses of tick genomes elucidate their genetic diversity and vector capacities.</title>
        <authorList>
            <person name="Jia N."/>
            <person name="Wang J."/>
            <person name="Shi W."/>
            <person name="Du L."/>
            <person name="Sun Y."/>
            <person name="Zhan W."/>
            <person name="Jiang J."/>
            <person name="Wang Q."/>
            <person name="Zhang B."/>
            <person name="Ji P."/>
            <person name="Sakyi L.B."/>
            <person name="Cui X."/>
            <person name="Yuan T."/>
            <person name="Jiang B."/>
            <person name="Yang W."/>
            <person name="Lam T.T.-Y."/>
            <person name="Chang Q."/>
            <person name="Ding S."/>
            <person name="Wang X."/>
            <person name="Zhu J."/>
            <person name="Ruan X."/>
            <person name="Zhao L."/>
            <person name="Wei J."/>
            <person name="Que T."/>
            <person name="Du C."/>
            <person name="Cheng J."/>
            <person name="Dai P."/>
            <person name="Han X."/>
            <person name="Huang E."/>
            <person name="Gao Y."/>
            <person name="Liu J."/>
            <person name="Shao H."/>
            <person name="Ye R."/>
            <person name="Li L."/>
            <person name="Wei W."/>
            <person name="Wang X."/>
            <person name="Wang C."/>
            <person name="Yang T."/>
            <person name="Huo Q."/>
            <person name="Li W."/>
            <person name="Guo W."/>
            <person name="Chen H."/>
            <person name="Zhou L."/>
            <person name="Ni X."/>
            <person name="Tian J."/>
            <person name="Zhou Y."/>
            <person name="Sheng Y."/>
            <person name="Liu T."/>
            <person name="Pan Y."/>
            <person name="Xia L."/>
            <person name="Li J."/>
            <person name="Zhao F."/>
            <person name="Cao W."/>
        </authorList>
    </citation>
    <scope>NUCLEOTIDE SEQUENCE</scope>
    <source>
        <strain evidence="1">Hyas-2018</strain>
    </source>
</reference>
<comment type="caution">
    <text evidence="1">The sequence shown here is derived from an EMBL/GenBank/DDBJ whole genome shotgun (WGS) entry which is preliminary data.</text>
</comment>
<organism evidence="1 2">
    <name type="scientific">Hyalomma asiaticum</name>
    <name type="common">Tick</name>
    <dbReference type="NCBI Taxonomy" id="266040"/>
    <lineage>
        <taxon>Eukaryota</taxon>
        <taxon>Metazoa</taxon>
        <taxon>Ecdysozoa</taxon>
        <taxon>Arthropoda</taxon>
        <taxon>Chelicerata</taxon>
        <taxon>Arachnida</taxon>
        <taxon>Acari</taxon>
        <taxon>Parasitiformes</taxon>
        <taxon>Ixodida</taxon>
        <taxon>Ixodoidea</taxon>
        <taxon>Ixodidae</taxon>
        <taxon>Hyalomminae</taxon>
        <taxon>Hyalomma</taxon>
    </lineage>
</organism>
<dbReference type="EMBL" id="CM023485">
    <property type="protein sequence ID" value="KAH6929427.1"/>
    <property type="molecule type" value="Genomic_DNA"/>
</dbReference>
<evidence type="ECO:0000313" key="2">
    <source>
        <dbReference type="Proteomes" id="UP000821845"/>
    </source>
</evidence>
<gene>
    <name evidence="1" type="ORF">HPB50_000188</name>
</gene>
<proteinExistence type="predicted"/>
<name>A0ACB7S5R8_HYAAI</name>
<protein>
    <submittedName>
        <fullName evidence="1">Uncharacterized protein</fullName>
    </submittedName>
</protein>
<evidence type="ECO:0000313" key="1">
    <source>
        <dbReference type="EMBL" id="KAH6929427.1"/>
    </source>
</evidence>
<sequence length="113" mass="13193">MGKAERQIENLNEKVEQHGNEVEQLANKFQELQTKDVELENRSRRDNLVFYGVDDDKGETLEQSEELIKGICRNRVAIELTSVQRAHRIGWFNKKYNRPIVNFSSDEEKNGCP</sequence>
<keyword evidence="2" id="KW-1185">Reference proteome</keyword>